<evidence type="ECO:0000313" key="7">
    <source>
        <dbReference type="Proteomes" id="UP001233999"/>
    </source>
</evidence>
<dbReference type="AlphaFoldDB" id="A0AAD8EF47"/>
<keyword evidence="3 5" id="KW-1133">Transmembrane helix</keyword>
<comment type="caution">
    <text evidence="6">The sequence shown here is derived from an EMBL/GenBank/DDBJ whole genome shotgun (WGS) entry which is preliminary data.</text>
</comment>
<feature type="transmembrane region" description="Helical" evidence="5">
    <location>
        <begin position="45"/>
        <end position="68"/>
    </location>
</feature>
<reference evidence="6" key="1">
    <citation type="journal article" date="2023" name="IScience">
        <title>Live-bearing cockroach genome reveals convergent evolutionary mechanisms linked to viviparity in insects and beyond.</title>
        <authorList>
            <person name="Fouks B."/>
            <person name="Harrison M.C."/>
            <person name="Mikhailova A.A."/>
            <person name="Marchal E."/>
            <person name="English S."/>
            <person name="Carruthers M."/>
            <person name="Jennings E.C."/>
            <person name="Chiamaka E.L."/>
            <person name="Frigard R.A."/>
            <person name="Pippel M."/>
            <person name="Attardo G.M."/>
            <person name="Benoit J.B."/>
            <person name="Bornberg-Bauer E."/>
            <person name="Tobe S.S."/>
        </authorList>
    </citation>
    <scope>NUCLEOTIDE SEQUENCE</scope>
    <source>
        <strain evidence="6">Stay&amp;Tobe</strain>
    </source>
</reference>
<dbReference type="PANTHER" id="PTHR48021:SF1">
    <property type="entry name" value="GH07001P-RELATED"/>
    <property type="match status" value="1"/>
</dbReference>
<keyword evidence="4 5" id="KW-0472">Membrane</keyword>
<evidence type="ECO:0000256" key="3">
    <source>
        <dbReference type="ARBA" id="ARBA00022989"/>
    </source>
</evidence>
<dbReference type="InterPro" id="IPR005828">
    <property type="entry name" value="MFS_sugar_transport-like"/>
</dbReference>
<dbReference type="PANTHER" id="PTHR48021">
    <property type="match status" value="1"/>
</dbReference>
<dbReference type="Gene3D" id="1.20.1250.20">
    <property type="entry name" value="MFS general substrate transporter like domains"/>
    <property type="match status" value="1"/>
</dbReference>
<evidence type="ECO:0000313" key="6">
    <source>
        <dbReference type="EMBL" id="KAJ9588205.1"/>
    </source>
</evidence>
<gene>
    <name evidence="6" type="ORF">L9F63_018426</name>
</gene>
<sequence>VINVEFCDDKRRAQIMAASYIFVAVGCAVMYGLGLVLDWRITSGIAGLLPLSAVFAFYFVPESAVWLVRKYRMIEARRTLLWLYGPQQTQQ</sequence>
<feature type="non-terminal residue" evidence="6">
    <location>
        <position position="91"/>
    </location>
</feature>
<feature type="transmembrane region" description="Helical" evidence="5">
    <location>
        <begin position="20"/>
        <end position="39"/>
    </location>
</feature>
<dbReference type="GO" id="GO:0016020">
    <property type="term" value="C:membrane"/>
    <property type="evidence" value="ECO:0007669"/>
    <property type="project" value="UniProtKB-SubCell"/>
</dbReference>
<dbReference type="Proteomes" id="UP001233999">
    <property type="component" value="Unassembled WGS sequence"/>
</dbReference>
<proteinExistence type="predicted"/>
<keyword evidence="7" id="KW-1185">Reference proteome</keyword>
<feature type="non-terminal residue" evidence="6">
    <location>
        <position position="1"/>
    </location>
</feature>
<dbReference type="InterPro" id="IPR036259">
    <property type="entry name" value="MFS_trans_sf"/>
</dbReference>
<evidence type="ECO:0000256" key="1">
    <source>
        <dbReference type="ARBA" id="ARBA00004370"/>
    </source>
</evidence>
<name>A0AAD8EF47_DIPPU</name>
<dbReference type="EMBL" id="JASPKZ010005703">
    <property type="protein sequence ID" value="KAJ9588205.1"/>
    <property type="molecule type" value="Genomic_DNA"/>
</dbReference>
<organism evidence="6 7">
    <name type="scientific">Diploptera punctata</name>
    <name type="common">Pacific beetle cockroach</name>
    <dbReference type="NCBI Taxonomy" id="6984"/>
    <lineage>
        <taxon>Eukaryota</taxon>
        <taxon>Metazoa</taxon>
        <taxon>Ecdysozoa</taxon>
        <taxon>Arthropoda</taxon>
        <taxon>Hexapoda</taxon>
        <taxon>Insecta</taxon>
        <taxon>Pterygota</taxon>
        <taxon>Neoptera</taxon>
        <taxon>Polyneoptera</taxon>
        <taxon>Dictyoptera</taxon>
        <taxon>Blattodea</taxon>
        <taxon>Blaberoidea</taxon>
        <taxon>Blaberidae</taxon>
        <taxon>Diplopterinae</taxon>
        <taxon>Diploptera</taxon>
    </lineage>
</organism>
<accession>A0AAD8EF47</accession>
<evidence type="ECO:0000256" key="2">
    <source>
        <dbReference type="ARBA" id="ARBA00022692"/>
    </source>
</evidence>
<dbReference type="GO" id="GO:0022857">
    <property type="term" value="F:transmembrane transporter activity"/>
    <property type="evidence" value="ECO:0007669"/>
    <property type="project" value="InterPro"/>
</dbReference>
<dbReference type="Pfam" id="PF00083">
    <property type="entry name" value="Sugar_tr"/>
    <property type="match status" value="1"/>
</dbReference>
<dbReference type="InterPro" id="IPR050549">
    <property type="entry name" value="MFS_Trehalose_Transporter"/>
</dbReference>
<comment type="subcellular location">
    <subcellularLocation>
        <location evidence="1">Membrane</location>
    </subcellularLocation>
</comment>
<reference evidence="6" key="2">
    <citation type="submission" date="2023-05" db="EMBL/GenBank/DDBJ databases">
        <authorList>
            <person name="Fouks B."/>
        </authorList>
    </citation>
    <scope>NUCLEOTIDE SEQUENCE</scope>
    <source>
        <strain evidence="6">Stay&amp;Tobe</strain>
        <tissue evidence="6">Testes</tissue>
    </source>
</reference>
<keyword evidence="2 5" id="KW-0812">Transmembrane</keyword>
<evidence type="ECO:0000256" key="5">
    <source>
        <dbReference type="SAM" id="Phobius"/>
    </source>
</evidence>
<dbReference type="SUPFAM" id="SSF103473">
    <property type="entry name" value="MFS general substrate transporter"/>
    <property type="match status" value="1"/>
</dbReference>
<evidence type="ECO:0000256" key="4">
    <source>
        <dbReference type="ARBA" id="ARBA00023136"/>
    </source>
</evidence>
<protein>
    <submittedName>
        <fullName evidence="6">Uncharacterized protein</fullName>
    </submittedName>
</protein>